<dbReference type="Proteomes" id="UP000799118">
    <property type="component" value="Unassembled WGS sequence"/>
</dbReference>
<feature type="non-terminal residue" evidence="1">
    <location>
        <position position="1"/>
    </location>
</feature>
<dbReference type="EMBL" id="ML769462">
    <property type="protein sequence ID" value="KAE9400003.1"/>
    <property type="molecule type" value="Genomic_DNA"/>
</dbReference>
<sequence length="422" mass="47560">GIRFVHAKNGLVHTLLKAYSNHHAVSIRPDDVWITILTQFSIFVNANAEALREKFVAHEGKLELDVFEPGTRHTVNFGNMAKRMTGMIRENVKDGAICDWILPNFSTTTNNDLIVSSVIMMSTMSQFFEYKFTTGCGIPQVTLEGTSEDWKLILARIEELKGYGKYTTAWYNLLKPVIARFISAFEAPDHPDNLEFWGKVASEDHEGSGCQHLDGWANAFCVFDSRGKWMGREPGEVCPGPKRYSFTYFFFELLETHSDLNSRGGLVLDRVLYHRVDLYDIPTSIVSVNIKLNDSGQLFDTSMVAGLVGYQVSNTEEVENALLKPLSGWWMFIKRSQEDIDSLTVTALEQEKRSREDIDKATVTALEQEKRSQKICSCSKTSTSKMLHTLLFSCYSVDSIATAHRMNVCVTAAIRSASLEQL</sequence>
<name>A0A6A4HPT2_9AGAR</name>
<dbReference type="Pfam" id="PF14388">
    <property type="entry name" value="DUF4419"/>
    <property type="match status" value="1"/>
</dbReference>
<gene>
    <name evidence="1" type="ORF">BT96DRAFT_819846</name>
</gene>
<organism evidence="1 2">
    <name type="scientific">Gymnopus androsaceus JB14</name>
    <dbReference type="NCBI Taxonomy" id="1447944"/>
    <lineage>
        <taxon>Eukaryota</taxon>
        <taxon>Fungi</taxon>
        <taxon>Dikarya</taxon>
        <taxon>Basidiomycota</taxon>
        <taxon>Agaricomycotina</taxon>
        <taxon>Agaricomycetes</taxon>
        <taxon>Agaricomycetidae</taxon>
        <taxon>Agaricales</taxon>
        <taxon>Marasmiineae</taxon>
        <taxon>Omphalotaceae</taxon>
        <taxon>Gymnopus</taxon>
    </lineage>
</organism>
<protein>
    <submittedName>
        <fullName evidence="1">Uncharacterized protein</fullName>
    </submittedName>
</protein>
<dbReference type="PANTHER" id="PTHR31252">
    <property type="entry name" value="DUF4419 DOMAIN-CONTAINING PROTEIN"/>
    <property type="match status" value="1"/>
</dbReference>
<dbReference type="OrthoDB" id="9978173at2759"/>
<keyword evidence="2" id="KW-1185">Reference proteome</keyword>
<dbReference type="AlphaFoldDB" id="A0A6A4HPT2"/>
<dbReference type="PANTHER" id="PTHR31252:SF11">
    <property type="entry name" value="DUF4419 DOMAIN-CONTAINING PROTEIN"/>
    <property type="match status" value="1"/>
</dbReference>
<dbReference type="InterPro" id="IPR025533">
    <property type="entry name" value="DUF4419"/>
</dbReference>
<evidence type="ECO:0000313" key="1">
    <source>
        <dbReference type="EMBL" id="KAE9400003.1"/>
    </source>
</evidence>
<reference evidence="1" key="1">
    <citation type="journal article" date="2019" name="Environ. Microbiol.">
        <title>Fungal ecological strategies reflected in gene transcription - a case study of two litter decomposers.</title>
        <authorList>
            <person name="Barbi F."/>
            <person name="Kohler A."/>
            <person name="Barry K."/>
            <person name="Baskaran P."/>
            <person name="Daum C."/>
            <person name="Fauchery L."/>
            <person name="Ihrmark K."/>
            <person name="Kuo A."/>
            <person name="LaButti K."/>
            <person name="Lipzen A."/>
            <person name="Morin E."/>
            <person name="Grigoriev I.V."/>
            <person name="Henrissat B."/>
            <person name="Lindahl B."/>
            <person name="Martin F."/>
        </authorList>
    </citation>
    <scope>NUCLEOTIDE SEQUENCE</scope>
    <source>
        <strain evidence="1">JB14</strain>
    </source>
</reference>
<accession>A0A6A4HPT2</accession>
<proteinExistence type="predicted"/>
<evidence type="ECO:0000313" key="2">
    <source>
        <dbReference type="Proteomes" id="UP000799118"/>
    </source>
</evidence>